<dbReference type="InterPro" id="IPR038157">
    <property type="entry name" value="FeoA_core_dom"/>
</dbReference>
<dbReference type="InterPro" id="IPR008988">
    <property type="entry name" value="Transcriptional_repressor_C"/>
</dbReference>
<comment type="caution">
    <text evidence="3">The sequence shown here is derived from an EMBL/GenBank/DDBJ whole genome shotgun (WGS) entry which is preliminary data.</text>
</comment>
<dbReference type="EMBL" id="VSSQ01065876">
    <property type="protein sequence ID" value="MPN18524.1"/>
    <property type="molecule type" value="Genomic_DNA"/>
</dbReference>
<dbReference type="SUPFAM" id="SSF50037">
    <property type="entry name" value="C-terminal domain of transcriptional repressors"/>
    <property type="match status" value="1"/>
</dbReference>
<name>A0A645G315_9ZZZZ</name>
<keyword evidence="1" id="KW-0408">Iron</keyword>
<gene>
    <name evidence="3" type="ORF">SDC9_165884</name>
</gene>
<protein>
    <recommendedName>
        <fullName evidence="2">Ferrous iron transporter FeoA-like domain-containing protein</fullName>
    </recommendedName>
</protein>
<evidence type="ECO:0000259" key="2">
    <source>
        <dbReference type="Pfam" id="PF04023"/>
    </source>
</evidence>
<reference evidence="3" key="1">
    <citation type="submission" date="2019-08" db="EMBL/GenBank/DDBJ databases">
        <authorList>
            <person name="Kucharzyk K."/>
            <person name="Murdoch R.W."/>
            <person name="Higgins S."/>
            <person name="Loffler F."/>
        </authorList>
    </citation>
    <scope>NUCLEOTIDE SEQUENCE</scope>
</reference>
<sequence>MKQHLLDMGFVAGQIVQIIGNSNQGLVLSIKGVRLALNRGLAHRINVA</sequence>
<dbReference type="Gene3D" id="2.30.30.90">
    <property type="match status" value="1"/>
</dbReference>
<organism evidence="3">
    <name type="scientific">bioreactor metagenome</name>
    <dbReference type="NCBI Taxonomy" id="1076179"/>
    <lineage>
        <taxon>unclassified sequences</taxon>
        <taxon>metagenomes</taxon>
        <taxon>ecological metagenomes</taxon>
    </lineage>
</organism>
<dbReference type="GO" id="GO:0046914">
    <property type="term" value="F:transition metal ion binding"/>
    <property type="evidence" value="ECO:0007669"/>
    <property type="project" value="InterPro"/>
</dbReference>
<evidence type="ECO:0000256" key="1">
    <source>
        <dbReference type="ARBA" id="ARBA00023004"/>
    </source>
</evidence>
<dbReference type="Pfam" id="PF04023">
    <property type="entry name" value="FeoA"/>
    <property type="match status" value="1"/>
</dbReference>
<evidence type="ECO:0000313" key="3">
    <source>
        <dbReference type="EMBL" id="MPN18524.1"/>
    </source>
</evidence>
<feature type="domain" description="Ferrous iron transporter FeoA-like" evidence="2">
    <location>
        <begin position="2"/>
        <end position="47"/>
    </location>
</feature>
<dbReference type="AlphaFoldDB" id="A0A645G315"/>
<accession>A0A645G315</accession>
<dbReference type="InterPro" id="IPR007167">
    <property type="entry name" value="Fe-transptr_FeoA-like"/>
</dbReference>
<proteinExistence type="predicted"/>